<feature type="region of interest" description="Disordered" evidence="4">
    <location>
        <begin position="1"/>
        <end position="120"/>
    </location>
</feature>
<dbReference type="InterPro" id="IPR039537">
    <property type="entry name" value="Retrotran_Ty1/copia-like"/>
</dbReference>
<comment type="caution">
    <text evidence="6">The sequence shown here is derived from an EMBL/GenBank/DDBJ whole genome shotgun (WGS) entry which is preliminary data.</text>
</comment>
<proteinExistence type="predicted"/>
<dbReference type="InterPro" id="IPR013103">
    <property type="entry name" value="RVT_2"/>
</dbReference>
<dbReference type="InterPro" id="IPR001584">
    <property type="entry name" value="Integrase_cat-core"/>
</dbReference>
<gene>
    <name evidence="6" type="ORF">Tci_045025</name>
</gene>
<evidence type="ECO:0000256" key="4">
    <source>
        <dbReference type="SAM" id="MobiDB-lite"/>
    </source>
</evidence>
<dbReference type="InterPro" id="IPR025724">
    <property type="entry name" value="GAG-pre-integrase_dom"/>
</dbReference>
<dbReference type="PROSITE" id="PS50994">
    <property type="entry name" value="INTEGRASE"/>
    <property type="match status" value="1"/>
</dbReference>
<feature type="compositionally biased region" description="Polar residues" evidence="4">
    <location>
        <begin position="548"/>
        <end position="558"/>
    </location>
</feature>
<feature type="compositionally biased region" description="Polar residues" evidence="4">
    <location>
        <begin position="2287"/>
        <end position="2302"/>
    </location>
</feature>
<dbReference type="EMBL" id="BKCJ010006614">
    <property type="protein sequence ID" value="GEU73047.1"/>
    <property type="molecule type" value="Genomic_DNA"/>
</dbReference>
<keyword evidence="2" id="KW-0378">Hydrolase</keyword>
<dbReference type="GO" id="GO:0003676">
    <property type="term" value="F:nucleic acid binding"/>
    <property type="evidence" value="ECO:0007669"/>
    <property type="project" value="InterPro"/>
</dbReference>
<dbReference type="InterPro" id="IPR036397">
    <property type="entry name" value="RNaseH_sf"/>
</dbReference>
<organism evidence="6">
    <name type="scientific">Tanacetum cinerariifolium</name>
    <name type="common">Dalmatian daisy</name>
    <name type="synonym">Chrysanthemum cinerariifolium</name>
    <dbReference type="NCBI Taxonomy" id="118510"/>
    <lineage>
        <taxon>Eukaryota</taxon>
        <taxon>Viridiplantae</taxon>
        <taxon>Streptophyta</taxon>
        <taxon>Embryophyta</taxon>
        <taxon>Tracheophyta</taxon>
        <taxon>Spermatophyta</taxon>
        <taxon>Magnoliopsida</taxon>
        <taxon>eudicotyledons</taxon>
        <taxon>Gunneridae</taxon>
        <taxon>Pentapetalae</taxon>
        <taxon>asterids</taxon>
        <taxon>campanulids</taxon>
        <taxon>Asterales</taxon>
        <taxon>Asteraceae</taxon>
        <taxon>Asteroideae</taxon>
        <taxon>Anthemideae</taxon>
        <taxon>Anthemidinae</taxon>
        <taxon>Tanacetum</taxon>
    </lineage>
</organism>
<evidence type="ECO:0000259" key="5">
    <source>
        <dbReference type="PROSITE" id="PS50994"/>
    </source>
</evidence>
<dbReference type="Pfam" id="PF07727">
    <property type="entry name" value="RVT_2"/>
    <property type="match status" value="3"/>
</dbReference>
<dbReference type="PANTHER" id="PTHR42648">
    <property type="entry name" value="TRANSPOSASE, PUTATIVE-RELATED"/>
    <property type="match status" value="1"/>
</dbReference>
<dbReference type="InterPro" id="IPR012337">
    <property type="entry name" value="RNaseH-like_sf"/>
</dbReference>
<feature type="non-terminal residue" evidence="6">
    <location>
        <position position="1"/>
    </location>
</feature>
<feature type="region of interest" description="Disordered" evidence="4">
    <location>
        <begin position="2287"/>
        <end position="2312"/>
    </location>
</feature>
<evidence type="ECO:0000256" key="2">
    <source>
        <dbReference type="ARBA" id="ARBA00022801"/>
    </source>
</evidence>
<dbReference type="SUPFAM" id="SSF53098">
    <property type="entry name" value="Ribonuclease H-like"/>
    <property type="match status" value="2"/>
</dbReference>
<sequence length="2673" mass="302322">VRIAQSSALPPVADEPASPVRDVSQGEACPTDSGFIADQDRATIAKSSTVPYDSAPRVTSPAAEEGRVIGDRSRDDAPIKGRRTDEEEVATKRVSSDTKEVRLDEGSGTAEVPTGSGSDATTVLASGTTEVPTGSGCIPTAGPPAAEVPTGSDVVTTASPVFATATVVTPYRRRKGKEVMRKAEQIARDAEIARIHAEKELHSMIDGLDSNNETVAKYLEEYRQFSSKLPMERRIELISDLVKYQDNYTKKSSEEITKEVKSSDEVPEEKIKEMMQLVPIEEVYVEALQVKHPIIDWEGRIVGNKMHKAFPLSAIKFPLLEELPNASEDGSHCQKKRDATARKITLLSMSTRNYQSKMAVTLKVHKIISHEIAPIINQVDARVQNFEIQFLKEAAKFVRDFKSLAKEADESLDKQKLLELEIKRLLKASVCHDIISIVQNGFVDVPSDLQTELDWTSVTPHVDKPKLIPVTPHPKKLHVSTPSQSVPQLREFNVVKHRNVIAPGMFKINPYQTSRVDLVPNNQSNASIRTNPITNFQRHVTFKKNMSSDTVNASSTGLVHTARTKRPQPKGNSRNVRVPFASKSSEVKKHVTVEDDRRILLLSKNQNTMSSECNNIKLTIQNDKSKITSNAFHNAIMEAGSKDRPPMLAPGIDNDIYSTVDACPNACEMWKAIKRLKQSESINVQDLETNLYCKFGKFTSRDGESLESYHSRFYKMMNELVRNQCDVTNHQVNVQFLLQLQPEWQRSQQAVTKNRGKAIVNSPSPIYDQEPTMVVEDDGMSKDKEIDKIMALISLSFKKIYKPTNNNLQTSSNISRENQDNSLRINRGTRYDNQRIGNVDGARENVGTPVELEAHYMYMAKLQEVTPDAANNSRPIFDTEPLQKVPNNDNYNVFAIESKHSEQSISINDTYPIEQDKDNVIIDSLKISYDKEQINQDDADDLTNERDLLASLIKKLKCEIDESKNRNKFLETSNKALVDKLKGEIEDFKTKNKCLESSNNRFKEANNKLSKTNEFMYKDLKKFQAELDRRNDVEYASKVEIDCAKAKWDLISYKMESEKSFNKYTQKINDLNQKISKMKKELSAHQETISILSQQKEAQIKLYKSCEDKEIDKVIALENKVKVLDNIVYKTGQSVQTINMLNRNCKTSFAKPEFLKKAQRENPRLYDIGCYNDNLALMLALESDEVICLEKESRSKLSDLIRPLDYEKLNNLYDLFVPQREKSFAQRYFSEREYYYADHMNAILGVYTELDEVTNLQCVIPTTSVSRPQLKSNQLEDRVMLNNSQGKKPEVEDHHKNVKFSKNKMSVTACNESLNAKTSNLVEIILFIIDSGCSKHMTGNLKLLTNFVEKFLDTSSPNPICLMAKATSSQAWLWHRRLSHLNFDTINLLSKNDIVIGLPKLKFFKDHLCSSCELGKAKQKSFQTKTTSSSKRRLKLLHMDLCGPMRVESINGKKYVLVIVDDTPDILGLTFSGTKFLNKTLHAYFAAEGIDHQTFIARTPEQNGVVERRNRILVEAARTMLSAAKVPLKPSVKFFYIFGSLCYIIKDGENLNKMKGKGDACIFVGYSTHSRAYRVFNKRTRVIVETIHVNFDELPHMASDHVSSDPISQCQRTALEHNSLSFDTQSQRTALEHNSLSPGTPCQENVSHTAGIVTTSNELGLLFSLMFDALLNGSTQVVSKSSAVTTDDARNQCQQQHTTPLNTQSTPEPTCQELTQAPTVMSTENINQAETILENVHVEDDEFINIFCTPVQDQGRHHHPLEQVIRNPSQSVRTRCQLKSDGEMYMFALTVSRTEPKNIKEAMADSDWIESMQEELHQFDQLDVWELVDRPLSKGYAQKEGVDFKESFAPVARLEAVRLFIAYAAHKSFTVYQLDVKTIHQSPCGIFINQAKYTQEILIKHGMTSCDSIGTPMATKHLDADLSETPIDQSKYQSMVIALMYLTASRPDIVHATCYCALYQAKPTKKHLTAVKRIFRYLKDTITMGLWYPKDTGYELTAFSYSDHAGSEAEYVSLSACCAQVLWIRTQLTDYGFHFDKIPIYCDSKAAITISCNPVQHSRTKHINVIYHFIKEKVEKGIIELFFVGTEYQLADLFTKALSEDRFKHLVRRLCMRCLTLEELEKIFVRLQAPVIIVRTENGTKFKNYTLKEYFDSVGITHETSAAKTPQQNGVVERINHMLFEAAKHMLIFSHALLFRWAKAISTACYTQNRSIIHRRFNKTPYDLFQGRKPNIYLHVFGALYYPKNDREDIGKLGKKGDIGFFIGYSANSVAYRNLQAPTASMSFQDSALAPTNSSNTPVSSHNVDEKSNQHAQQQLNLTPPPTAFVADNVPNVVFEGDLFVNPFATPSIESVISSTQYKLVPSSDGIKRLTLKWLFKNKHDEENTIIRNKTRLVVRGYRQKEGIDFEESFAPVAQMEAIRIFLAYATHKGFTVYQMDVKTAFLHGSLKEDVYVCQPEGFIDANHPSHVYKLKKALYGLKQAESMVYVDDIIFGSKKPRYATLFSDLMKSHFEMSMMGEMTFFLGLQVNQSPSGIFKNQSNYVHEILKKYRLNTCDIIGTLMDIKDKLDLDQIRTPVDATKYHSMIGALMYLTSSRPDIVHATCDFGFKLTGFLDVDYAGCKDTFKSTSGGAQFLGEKLIHGTILDRPSVTSYGGIRRDDGNPSIANIKQALSR</sequence>
<feature type="region of interest" description="Disordered" evidence="4">
    <location>
        <begin position="548"/>
        <end position="576"/>
    </location>
</feature>
<dbReference type="SUPFAM" id="SSF56672">
    <property type="entry name" value="DNA/RNA polymerases"/>
    <property type="match status" value="1"/>
</dbReference>
<dbReference type="GO" id="GO:0015074">
    <property type="term" value="P:DNA integration"/>
    <property type="evidence" value="ECO:0007669"/>
    <property type="project" value="InterPro"/>
</dbReference>
<dbReference type="InterPro" id="IPR043502">
    <property type="entry name" value="DNA/RNA_pol_sf"/>
</dbReference>
<accession>A0A6L2MID8</accession>
<feature type="compositionally biased region" description="Basic and acidic residues" evidence="4">
    <location>
        <begin position="64"/>
        <end position="105"/>
    </location>
</feature>
<dbReference type="Pfam" id="PF25597">
    <property type="entry name" value="SH3_retrovirus"/>
    <property type="match status" value="1"/>
</dbReference>
<reference evidence="6" key="1">
    <citation type="journal article" date="2019" name="Sci. Rep.">
        <title>Draft genome of Tanacetum cinerariifolium, the natural source of mosquito coil.</title>
        <authorList>
            <person name="Yamashiro T."/>
            <person name="Shiraishi A."/>
            <person name="Satake H."/>
            <person name="Nakayama K."/>
        </authorList>
    </citation>
    <scope>NUCLEOTIDE SEQUENCE</scope>
</reference>
<evidence type="ECO:0000256" key="1">
    <source>
        <dbReference type="ARBA" id="ARBA00022723"/>
    </source>
</evidence>
<dbReference type="GO" id="GO:0016787">
    <property type="term" value="F:hydrolase activity"/>
    <property type="evidence" value="ECO:0007669"/>
    <property type="project" value="UniProtKB-KW"/>
</dbReference>
<evidence type="ECO:0000256" key="3">
    <source>
        <dbReference type="SAM" id="Coils"/>
    </source>
</evidence>
<dbReference type="CDD" id="cd09272">
    <property type="entry name" value="RNase_HI_RT_Ty1"/>
    <property type="match status" value="1"/>
</dbReference>
<dbReference type="Gene3D" id="3.30.420.10">
    <property type="entry name" value="Ribonuclease H-like superfamily/Ribonuclease H"/>
    <property type="match status" value="2"/>
</dbReference>
<keyword evidence="3" id="KW-0175">Coiled coil</keyword>
<feature type="coiled-coil region" evidence="3">
    <location>
        <begin position="939"/>
        <end position="998"/>
    </location>
</feature>
<name>A0A6L2MID8_TANCI</name>
<dbReference type="InterPro" id="IPR057670">
    <property type="entry name" value="SH3_retrovirus"/>
</dbReference>
<keyword evidence="1" id="KW-0479">Metal-binding</keyword>
<feature type="domain" description="Integrase catalytic" evidence="5">
    <location>
        <begin position="2050"/>
        <end position="2229"/>
    </location>
</feature>
<dbReference type="PANTHER" id="PTHR42648:SF18">
    <property type="entry name" value="RETROTRANSPOSON, UNCLASSIFIED-LIKE PROTEIN"/>
    <property type="match status" value="1"/>
</dbReference>
<evidence type="ECO:0000313" key="6">
    <source>
        <dbReference type="EMBL" id="GEU73047.1"/>
    </source>
</evidence>
<dbReference type="Pfam" id="PF13976">
    <property type="entry name" value="gag_pre-integrs"/>
    <property type="match status" value="1"/>
</dbReference>
<dbReference type="GO" id="GO:0046872">
    <property type="term" value="F:metal ion binding"/>
    <property type="evidence" value="ECO:0007669"/>
    <property type="project" value="UniProtKB-KW"/>
</dbReference>
<feature type="coiled-coil region" evidence="3">
    <location>
        <begin position="1054"/>
        <end position="1095"/>
    </location>
</feature>
<protein>
    <recommendedName>
        <fullName evidence="5">Integrase catalytic domain-containing protein</fullName>
    </recommendedName>
</protein>